<accession>A0ABQ0LEX2</accession>
<gene>
    <name evidence="2" type="ORF">MCHLO_06951</name>
</gene>
<keyword evidence="3" id="KW-1185">Reference proteome</keyword>
<evidence type="ECO:0000256" key="1">
    <source>
        <dbReference type="SAM" id="MobiDB-lite"/>
    </source>
</evidence>
<sequence length="210" mass="22869">MAPKWGQGAVRFLGRSGPYRSGTTVKSHAEVLGRLSNRPSVDLAAKVHQHLGDMAPVMQRHAKRDVVAGWTTLRVVVAFLAQVRFPRAAEPTKGHTTRPPVAREDRERRGACGEAPSKLQRQRRHPEGVIGPSTSRRRRLWSPALLPATRPPHTHNREQTGTPGATATTCSRADKRLGLRRQVAQPPWAGAASRLECGPDAGRAGAYAQS</sequence>
<organism evidence="2 3">
    <name type="scientific">Mycena chlorophos</name>
    <name type="common">Agaric fungus</name>
    <name type="synonym">Agaricus chlorophos</name>
    <dbReference type="NCBI Taxonomy" id="658473"/>
    <lineage>
        <taxon>Eukaryota</taxon>
        <taxon>Fungi</taxon>
        <taxon>Dikarya</taxon>
        <taxon>Basidiomycota</taxon>
        <taxon>Agaricomycotina</taxon>
        <taxon>Agaricomycetes</taxon>
        <taxon>Agaricomycetidae</taxon>
        <taxon>Agaricales</taxon>
        <taxon>Marasmiineae</taxon>
        <taxon>Mycenaceae</taxon>
        <taxon>Mycena</taxon>
    </lineage>
</organism>
<name>A0ABQ0LEX2_MYCCL</name>
<dbReference type="Proteomes" id="UP000815677">
    <property type="component" value="Unassembled WGS sequence"/>
</dbReference>
<evidence type="ECO:0000313" key="3">
    <source>
        <dbReference type="Proteomes" id="UP000815677"/>
    </source>
</evidence>
<dbReference type="EMBL" id="DF845737">
    <property type="protein sequence ID" value="GAT49653.1"/>
    <property type="molecule type" value="Genomic_DNA"/>
</dbReference>
<proteinExistence type="predicted"/>
<protein>
    <submittedName>
        <fullName evidence="2">Uncharacterized protein</fullName>
    </submittedName>
</protein>
<feature type="compositionally biased region" description="Basic and acidic residues" evidence="1">
    <location>
        <begin position="101"/>
        <end position="111"/>
    </location>
</feature>
<feature type="region of interest" description="Disordered" evidence="1">
    <location>
        <begin position="90"/>
        <end position="210"/>
    </location>
</feature>
<feature type="compositionally biased region" description="Polar residues" evidence="1">
    <location>
        <begin position="159"/>
        <end position="171"/>
    </location>
</feature>
<evidence type="ECO:0000313" key="2">
    <source>
        <dbReference type="EMBL" id="GAT49653.1"/>
    </source>
</evidence>
<reference evidence="2" key="1">
    <citation type="submission" date="2014-09" db="EMBL/GenBank/DDBJ databases">
        <title>Genome sequence of the luminous mushroom Mycena chlorophos for searching fungal bioluminescence genes.</title>
        <authorList>
            <person name="Tanaka Y."/>
            <person name="Kasuga D."/>
            <person name="Oba Y."/>
            <person name="Hase S."/>
            <person name="Sato K."/>
            <person name="Oba Y."/>
            <person name="Sakakibara Y."/>
        </authorList>
    </citation>
    <scope>NUCLEOTIDE SEQUENCE</scope>
</reference>